<proteinExistence type="predicted"/>
<sequence length="182" mass="19912">GRSHPGRATRARPPARHVSVGVLGWRRRLQGRGGSARRRPGQREARLLRRGRARRWARSADRRPALGAERGGADPPGPSARPAALGRTRPPRASARARHDGAERRAAAAGGGRDRAALARHVRGVPTRRGHARQRGPGRRAREPRRRRRRAVSASHRAPPTHAHQPRDRQGGGVRCCDLAPV</sequence>
<name>A0A6J4M7C0_9BACT</name>
<feature type="compositionally biased region" description="Basic residues" evidence="1">
    <location>
        <begin position="25"/>
        <end position="40"/>
    </location>
</feature>
<feature type="compositionally biased region" description="Basic residues" evidence="1">
    <location>
        <begin position="48"/>
        <end position="57"/>
    </location>
</feature>
<reference evidence="2" key="1">
    <citation type="submission" date="2020-02" db="EMBL/GenBank/DDBJ databases">
        <authorList>
            <person name="Meier V. D."/>
        </authorList>
    </citation>
    <scope>NUCLEOTIDE SEQUENCE</scope>
    <source>
        <strain evidence="2">AVDCRST_MAG40</strain>
    </source>
</reference>
<protein>
    <submittedName>
        <fullName evidence="2">Uncharacterized protein</fullName>
    </submittedName>
</protein>
<dbReference type="EMBL" id="CADCTX010000802">
    <property type="protein sequence ID" value="CAA9351379.1"/>
    <property type="molecule type" value="Genomic_DNA"/>
</dbReference>
<feature type="compositionally biased region" description="Basic and acidic residues" evidence="1">
    <location>
        <begin position="97"/>
        <end position="117"/>
    </location>
</feature>
<evidence type="ECO:0000313" key="2">
    <source>
        <dbReference type="EMBL" id="CAA9351379.1"/>
    </source>
</evidence>
<gene>
    <name evidence="2" type="ORF">AVDCRST_MAG40-2916</name>
</gene>
<feature type="non-terminal residue" evidence="2">
    <location>
        <position position="182"/>
    </location>
</feature>
<feature type="non-terminal residue" evidence="2">
    <location>
        <position position="1"/>
    </location>
</feature>
<dbReference type="AlphaFoldDB" id="A0A6J4M7C0"/>
<accession>A0A6J4M7C0</accession>
<feature type="compositionally biased region" description="Basic residues" evidence="1">
    <location>
        <begin position="1"/>
        <end position="15"/>
    </location>
</feature>
<evidence type="ECO:0000256" key="1">
    <source>
        <dbReference type="SAM" id="MobiDB-lite"/>
    </source>
</evidence>
<feature type="compositionally biased region" description="Basic residues" evidence="1">
    <location>
        <begin position="118"/>
        <end position="151"/>
    </location>
</feature>
<feature type="region of interest" description="Disordered" evidence="1">
    <location>
        <begin position="1"/>
        <end position="182"/>
    </location>
</feature>
<organism evidence="2">
    <name type="scientific">uncultured Gemmatimonadaceae bacterium</name>
    <dbReference type="NCBI Taxonomy" id="246130"/>
    <lineage>
        <taxon>Bacteria</taxon>
        <taxon>Pseudomonadati</taxon>
        <taxon>Gemmatimonadota</taxon>
        <taxon>Gemmatimonadia</taxon>
        <taxon>Gemmatimonadales</taxon>
        <taxon>Gemmatimonadaceae</taxon>
        <taxon>environmental samples</taxon>
    </lineage>
</organism>